<gene>
    <name evidence="2" type="ORF">MRZ06_02130</name>
</gene>
<name>A0ABY3ZVG6_9STAP</name>
<evidence type="ECO:0000256" key="1">
    <source>
        <dbReference type="ARBA" id="ARBA00023118"/>
    </source>
</evidence>
<dbReference type="EMBL" id="CP094348">
    <property type="protein sequence ID" value="UOB20900.1"/>
    <property type="molecule type" value="Genomic_DNA"/>
</dbReference>
<keyword evidence="1" id="KW-0051">Antiviral defense</keyword>
<dbReference type="Proteomes" id="UP000830343">
    <property type="component" value="Chromosome"/>
</dbReference>
<evidence type="ECO:0000313" key="2">
    <source>
        <dbReference type="EMBL" id="UOB20900.1"/>
    </source>
</evidence>
<keyword evidence="3" id="KW-1185">Reference proteome</keyword>
<sequence length="375" mass="44490">MCSILYSSSDFYKEEIFNQIAQKIQLTETMKKLAEKRYETIASLIHKNISPDPEIYAQGSFKMKTTSKPYESEEYDIDFIVEIESSYFEGLTPEQALTKLHKLFDTDLYREKVEIKNRCLRIKYANEFHMDFTPVFKKKDIIMVPDKKYNKYTESNPKEYMDWFETIASNYNKDFYNQYTEKLETIRSEIEELEDDIFVMKPPLKRAIQLIKRARDVYFHDKDYSPSSILLTTLYTRYTDSSYSTINEILQNVTAILLNMGKEIDATNPTLKEEDFSKVWNEDENYYIYYIEFIRYLSESLSNLNNKNQVTIFQKLFGEKIVNNVFEDRVKYNEQLIERKGMFSKGDILTTSMLFIINEAVFSGIKAKANTFYAN</sequence>
<proteinExistence type="predicted"/>
<evidence type="ECO:0000313" key="3">
    <source>
        <dbReference type="Proteomes" id="UP000830343"/>
    </source>
</evidence>
<reference evidence="2" key="1">
    <citation type="submission" date="2022-03" db="EMBL/GenBank/DDBJ databases">
        <authorList>
            <person name="Vrbovska V."/>
            <person name="Kovarovic V."/>
            <person name="Botka T."/>
            <person name="Pantucek R."/>
        </authorList>
    </citation>
    <scope>NUCLEOTIDE SEQUENCE</scope>
    <source>
        <strain evidence="2">CCM 2609</strain>
    </source>
</reference>
<protein>
    <submittedName>
        <fullName evidence="2">Nucleotidyltransferase</fullName>
    </submittedName>
</protein>
<dbReference type="RefSeq" id="WP_243366188.1">
    <property type="nucleotide sequence ID" value="NZ_CP094348.1"/>
</dbReference>
<dbReference type="InterPro" id="IPR006116">
    <property type="entry name" value="NT_2-5OAS_ClassI-CCAase"/>
</dbReference>
<organism evidence="2 3">
    <name type="scientific">Macrococcus armenti</name>
    <dbReference type="NCBI Taxonomy" id="2875764"/>
    <lineage>
        <taxon>Bacteria</taxon>
        <taxon>Bacillati</taxon>
        <taxon>Bacillota</taxon>
        <taxon>Bacilli</taxon>
        <taxon>Bacillales</taxon>
        <taxon>Staphylococcaceae</taxon>
        <taxon>Macrococcus</taxon>
    </lineage>
</organism>
<dbReference type="CDD" id="cd05400">
    <property type="entry name" value="NT_2-5OAS_ClassI-CCAase"/>
    <property type="match status" value="1"/>
</dbReference>
<reference evidence="2" key="2">
    <citation type="submission" date="2022-04" db="EMBL/GenBank/DDBJ databases">
        <title>Antimicrobial genetic elements in methicillin-resistant Macrococcus armenti.</title>
        <authorList>
            <person name="Keller J.E."/>
            <person name="Schwendener S."/>
            <person name="Pantucek R."/>
            <person name="Perreten V."/>
        </authorList>
    </citation>
    <scope>NUCLEOTIDE SEQUENCE</scope>
    <source>
        <strain evidence="2">CCM 2609</strain>
    </source>
</reference>
<dbReference type="Pfam" id="PF18144">
    <property type="entry name" value="SMODS"/>
    <property type="match status" value="1"/>
</dbReference>
<accession>A0ABY3ZVG6</accession>